<evidence type="ECO:0000256" key="1">
    <source>
        <dbReference type="PROSITE-ProRule" id="PRU00042"/>
    </source>
</evidence>
<dbReference type="InterPro" id="IPR036236">
    <property type="entry name" value="Znf_C2H2_sf"/>
</dbReference>
<dbReference type="Pfam" id="PF12874">
    <property type="entry name" value="zf-met"/>
    <property type="match status" value="1"/>
</dbReference>
<dbReference type="SMART" id="SM00355">
    <property type="entry name" value="ZnF_C2H2"/>
    <property type="match status" value="2"/>
</dbReference>
<name>A0A1V0SBA8_9VIRU</name>
<evidence type="ECO:0000313" key="5">
    <source>
        <dbReference type="EMBL" id="ARF08938.1"/>
    </source>
</evidence>
<dbReference type="EMBL" id="KY684083">
    <property type="protein sequence ID" value="ARF08938.1"/>
    <property type="molecule type" value="Genomic_DNA"/>
</dbReference>
<proteinExistence type="predicted"/>
<dbReference type="PROSITE" id="PS50157">
    <property type="entry name" value="ZINC_FINGER_C2H2_2"/>
    <property type="match status" value="1"/>
</dbReference>
<evidence type="ECO:0000256" key="3">
    <source>
        <dbReference type="SAM" id="MobiDB-lite"/>
    </source>
</evidence>
<keyword evidence="2" id="KW-0175">Coiled coil</keyword>
<dbReference type="InterPro" id="IPR013087">
    <property type="entry name" value="Znf_C2H2_type"/>
</dbReference>
<feature type="domain" description="C2H2-type" evidence="4">
    <location>
        <begin position="75"/>
        <end position="108"/>
    </location>
</feature>
<keyword evidence="1" id="KW-0862">Zinc</keyword>
<keyword evidence="1" id="KW-0863">Zinc-finger</keyword>
<organism evidence="5">
    <name type="scientific">Catovirus CTV1</name>
    <dbReference type="NCBI Taxonomy" id="1977631"/>
    <lineage>
        <taxon>Viruses</taxon>
        <taxon>Varidnaviria</taxon>
        <taxon>Bamfordvirae</taxon>
        <taxon>Nucleocytoviricota</taxon>
        <taxon>Megaviricetes</taxon>
        <taxon>Imitervirales</taxon>
        <taxon>Mimiviridae</taxon>
        <taxon>Klosneuvirinae</taxon>
        <taxon>Catovirus</taxon>
    </lineage>
</organism>
<dbReference type="GO" id="GO:0008270">
    <property type="term" value="F:zinc ion binding"/>
    <property type="evidence" value="ECO:0007669"/>
    <property type="project" value="UniProtKB-KW"/>
</dbReference>
<evidence type="ECO:0000259" key="4">
    <source>
        <dbReference type="PROSITE" id="PS50157"/>
    </source>
</evidence>
<dbReference type="SUPFAM" id="SSF57667">
    <property type="entry name" value="beta-beta-alpha zinc fingers"/>
    <property type="match status" value="1"/>
</dbReference>
<keyword evidence="1" id="KW-0479">Metal-binding</keyword>
<evidence type="ECO:0000256" key="2">
    <source>
        <dbReference type="SAM" id="Coils"/>
    </source>
</evidence>
<reference evidence="5" key="1">
    <citation type="journal article" date="2017" name="Science">
        <title>Giant viruses with an expanded complement of translation system components.</title>
        <authorList>
            <person name="Schulz F."/>
            <person name="Yutin N."/>
            <person name="Ivanova N.N."/>
            <person name="Ortega D.R."/>
            <person name="Lee T.K."/>
            <person name="Vierheilig J."/>
            <person name="Daims H."/>
            <person name="Horn M."/>
            <person name="Wagner M."/>
            <person name="Jensen G.J."/>
            <person name="Kyrpides N.C."/>
            <person name="Koonin E.V."/>
            <person name="Woyke T."/>
        </authorList>
    </citation>
    <scope>NUCLEOTIDE SEQUENCE</scope>
    <source>
        <strain evidence="5">CTV1</strain>
    </source>
</reference>
<protein>
    <recommendedName>
        <fullName evidence="4">C2H2-type domain-containing protein</fullName>
    </recommendedName>
</protein>
<gene>
    <name evidence="5" type="ORF">Catovirus_1_988</name>
</gene>
<feature type="coiled-coil region" evidence="2">
    <location>
        <begin position="115"/>
        <end position="163"/>
    </location>
</feature>
<accession>A0A1V0SBA8</accession>
<feature type="region of interest" description="Disordered" evidence="3">
    <location>
        <begin position="21"/>
        <end position="67"/>
    </location>
</feature>
<sequence>MKFVCSLCNYSTNDQANFNKHKKSKKHVEKSNKVMKSTSPDSLLTPEGLSKDSHRLHINNNSNSLPNDKINTKSYKCPNCEIYFSKSCNLSRHLKNCNIKNIKSIEKEFEEKIKENQYQNKLKLLEEKLNSYEIEKSNLQSKYNILESKCNLLENENDFHKQLINAAGGMLQKSVNTMTFLLLNYDNAPLLKQLPDYSMLSKDTETLIKELIHYHNKGTFDKFIGDFIVKQYKKNDPELQALWSSDTERLNYFIRELVKHKDSVNNDANNTPLKSSLSDDKAKWIMDKKGIKVSNYIIEPLLDYIQKIGMDYINTVGKNIDNMKPPQHNKAVNDMLAIGEINCGIKNKSLAKGINKYIAPHFYLNKDNFSKKIDKITT</sequence>